<name>A0A0B6Y412_9EUPU</name>
<proteinExistence type="predicted"/>
<protein>
    <submittedName>
        <fullName evidence="2">Uncharacterized protein</fullName>
    </submittedName>
</protein>
<sequence length="76" mass="8862">WKAEVEQKQHSVTPTLHQATYGDLSQKDDGAVIYKESGQPQSQSLLDWQKHEKLNGSLQWNFQLLYNQLMEKGEHH</sequence>
<feature type="region of interest" description="Disordered" evidence="1">
    <location>
        <begin position="1"/>
        <end position="21"/>
    </location>
</feature>
<dbReference type="AlphaFoldDB" id="A0A0B6Y412"/>
<organism evidence="2">
    <name type="scientific">Arion vulgaris</name>
    <dbReference type="NCBI Taxonomy" id="1028688"/>
    <lineage>
        <taxon>Eukaryota</taxon>
        <taxon>Metazoa</taxon>
        <taxon>Spiralia</taxon>
        <taxon>Lophotrochozoa</taxon>
        <taxon>Mollusca</taxon>
        <taxon>Gastropoda</taxon>
        <taxon>Heterobranchia</taxon>
        <taxon>Euthyneura</taxon>
        <taxon>Panpulmonata</taxon>
        <taxon>Eupulmonata</taxon>
        <taxon>Stylommatophora</taxon>
        <taxon>Helicina</taxon>
        <taxon>Arionoidea</taxon>
        <taxon>Arionidae</taxon>
        <taxon>Arion</taxon>
    </lineage>
</organism>
<evidence type="ECO:0000313" key="2">
    <source>
        <dbReference type="EMBL" id="CEK50591.1"/>
    </source>
</evidence>
<evidence type="ECO:0000256" key="1">
    <source>
        <dbReference type="SAM" id="MobiDB-lite"/>
    </source>
</evidence>
<reference evidence="2" key="1">
    <citation type="submission" date="2014-12" db="EMBL/GenBank/DDBJ databases">
        <title>Insight into the proteome of Arion vulgaris.</title>
        <authorList>
            <person name="Aradska J."/>
            <person name="Bulat T."/>
            <person name="Smidak R."/>
            <person name="Sarate P."/>
            <person name="Gangsoo J."/>
            <person name="Sialana F."/>
            <person name="Bilban M."/>
            <person name="Lubec G."/>
        </authorList>
    </citation>
    <scope>NUCLEOTIDE SEQUENCE</scope>
    <source>
        <tissue evidence="2">Skin</tissue>
    </source>
</reference>
<feature type="non-terminal residue" evidence="2">
    <location>
        <position position="1"/>
    </location>
</feature>
<feature type="non-terminal residue" evidence="2">
    <location>
        <position position="76"/>
    </location>
</feature>
<gene>
    <name evidence="2" type="primary">ORF11187</name>
</gene>
<dbReference type="EMBL" id="HACG01003726">
    <property type="protein sequence ID" value="CEK50591.1"/>
    <property type="molecule type" value="Transcribed_RNA"/>
</dbReference>
<accession>A0A0B6Y412</accession>